<evidence type="ECO:0000313" key="2">
    <source>
        <dbReference type="EMBL" id="SBR32713.1"/>
    </source>
</evidence>
<dbReference type="EMBL" id="HAEE01012663">
    <property type="protein sequence ID" value="SBR32713.1"/>
    <property type="molecule type" value="Transcribed_RNA"/>
</dbReference>
<gene>
    <name evidence="2" type="primary">VCPIP1</name>
</gene>
<reference evidence="2" key="1">
    <citation type="submission" date="2016-05" db="EMBL/GenBank/DDBJ databases">
        <authorList>
            <person name="Lavstsen T."/>
            <person name="Jespersen J.S."/>
        </authorList>
    </citation>
    <scope>NUCLEOTIDE SEQUENCE</scope>
    <source>
        <tissue evidence="2">Brain</tissue>
    </source>
</reference>
<name>A0A1A8KKA7_NOTKU</name>
<organism evidence="2">
    <name type="scientific">Nothobranchius kuhntae</name>
    <name type="common">Beira killifish</name>
    <dbReference type="NCBI Taxonomy" id="321403"/>
    <lineage>
        <taxon>Eukaryota</taxon>
        <taxon>Metazoa</taxon>
        <taxon>Chordata</taxon>
        <taxon>Craniata</taxon>
        <taxon>Vertebrata</taxon>
        <taxon>Euteleostomi</taxon>
        <taxon>Actinopterygii</taxon>
        <taxon>Neopterygii</taxon>
        <taxon>Teleostei</taxon>
        <taxon>Neoteleostei</taxon>
        <taxon>Acanthomorphata</taxon>
        <taxon>Ovalentaria</taxon>
        <taxon>Atherinomorphae</taxon>
        <taxon>Cyprinodontiformes</taxon>
        <taxon>Nothobranchiidae</taxon>
        <taxon>Nothobranchius</taxon>
    </lineage>
</organism>
<feature type="non-terminal residue" evidence="2">
    <location>
        <position position="1"/>
    </location>
</feature>
<evidence type="ECO:0000256" key="1">
    <source>
        <dbReference type="SAM" id="MobiDB-lite"/>
    </source>
</evidence>
<feature type="non-terminal residue" evidence="2">
    <location>
        <position position="116"/>
    </location>
</feature>
<accession>A0A1A8KKA7</accession>
<feature type="region of interest" description="Disordered" evidence="1">
    <location>
        <begin position="1"/>
        <end position="95"/>
    </location>
</feature>
<proteinExistence type="predicted"/>
<sequence>EKPRRVQPSFYRRGSCPAAQRPVGDPAHRRPAAPHQDHPDRSESKDAAQGGADDEPGGAQHPAEHQRAGPGLPEKTHRETQAGAKGSDPGLFPWGVSRNILLLSSSHPYQVLLSHR</sequence>
<protein>
    <submittedName>
        <fullName evidence="2">Valosin containing protein (p97)/p47 complex interacting protein 1</fullName>
    </submittedName>
</protein>
<dbReference type="AlphaFoldDB" id="A0A1A8KKA7"/>
<feature type="compositionally biased region" description="Basic and acidic residues" evidence="1">
    <location>
        <begin position="35"/>
        <end position="46"/>
    </location>
</feature>
<reference evidence="2" key="2">
    <citation type="submission" date="2016-06" db="EMBL/GenBank/DDBJ databases">
        <title>The genome of a short-lived fish provides insights into sex chromosome evolution and the genetic control of aging.</title>
        <authorList>
            <person name="Reichwald K."/>
            <person name="Felder M."/>
            <person name="Petzold A."/>
            <person name="Koch P."/>
            <person name="Groth M."/>
            <person name="Platzer M."/>
        </authorList>
    </citation>
    <scope>NUCLEOTIDE SEQUENCE</scope>
    <source>
        <tissue evidence="2">Brain</tissue>
    </source>
</reference>